<feature type="transmembrane region" description="Helical" evidence="1">
    <location>
        <begin position="224"/>
        <end position="244"/>
    </location>
</feature>
<keyword evidence="1" id="KW-0472">Membrane</keyword>
<keyword evidence="1" id="KW-0812">Transmembrane</keyword>
<dbReference type="EMBL" id="JAWRVI010000100">
    <property type="protein sequence ID" value="KAK4077300.1"/>
    <property type="molecule type" value="Genomic_DNA"/>
</dbReference>
<keyword evidence="1" id="KW-1133">Transmembrane helix</keyword>
<comment type="caution">
    <text evidence="2">The sequence shown here is derived from an EMBL/GenBank/DDBJ whole genome shotgun (WGS) entry which is preliminary data.</text>
</comment>
<name>A0ABR0BH34_PURLI</name>
<evidence type="ECO:0000313" key="3">
    <source>
        <dbReference type="Proteomes" id="UP001287286"/>
    </source>
</evidence>
<feature type="transmembrane region" description="Helical" evidence="1">
    <location>
        <begin position="151"/>
        <end position="176"/>
    </location>
</feature>
<sequence length="261" mass="28045">MAPGVDGFPKALDQLATWGDTARSAHPKGYFWPMQCQSTVAASPTRDANEQHINGQPALHWQKANAAPARLTSSTTPLLSPPSLRPDPLGLNTTAPTRYIASLGIMPQTSANPMMESCKALQQLATLLAVLSVAALALNESRGQQKSIAECSCLLAGSLVAAIFAAMSSAMVAFFSEGRLHVPSKGLAVLWVPIALVDLSIGEFLGAGFVWYSSRYRGSDYFRIVAMQLIALAAGTIILAAWTWRPWGWRLSHNRVSAKKR</sequence>
<gene>
    <name evidence="2" type="ORF">Purlil1_12384</name>
</gene>
<organism evidence="2 3">
    <name type="scientific">Purpureocillium lilacinum</name>
    <name type="common">Paecilomyces lilacinus</name>
    <dbReference type="NCBI Taxonomy" id="33203"/>
    <lineage>
        <taxon>Eukaryota</taxon>
        <taxon>Fungi</taxon>
        <taxon>Dikarya</taxon>
        <taxon>Ascomycota</taxon>
        <taxon>Pezizomycotina</taxon>
        <taxon>Sordariomycetes</taxon>
        <taxon>Hypocreomycetidae</taxon>
        <taxon>Hypocreales</taxon>
        <taxon>Ophiocordycipitaceae</taxon>
        <taxon>Purpureocillium</taxon>
    </lineage>
</organism>
<keyword evidence="3" id="KW-1185">Reference proteome</keyword>
<proteinExistence type="predicted"/>
<protein>
    <submittedName>
        <fullName evidence="2">Uncharacterized protein</fullName>
    </submittedName>
</protein>
<dbReference type="Proteomes" id="UP001287286">
    <property type="component" value="Unassembled WGS sequence"/>
</dbReference>
<feature type="transmembrane region" description="Helical" evidence="1">
    <location>
        <begin position="120"/>
        <end position="139"/>
    </location>
</feature>
<reference evidence="2 3" key="1">
    <citation type="journal article" date="2024" name="Microbiol. Resour. Announc.">
        <title>Genome annotations for the ascomycete fungi Trichoderma harzianum, Trichoderma aggressivum, and Purpureocillium lilacinum.</title>
        <authorList>
            <person name="Beijen E.P.W."/>
            <person name="Ohm R.A."/>
        </authorList>
    </citation>
    <scope>NUCLEOTIDE SEQUENCE [LARGE SCALE GENOMIC DNA]</scope>
    <source>
        <strain evidence="2 3">CBS 150709</strain>
    </source>
</reference>
<evidence type="ECO:0000256" key="1">
    <source>
        <dbReference type="SAM" id="Phobius"/>
    </source>
</evidence>
<evidence type="ECO:0000313" key="2">
    <source>
        <dbReference type="EMBL" id="KAK4077300.1"/>
    </source>
</evidence>
<accession>A0ABR0BH34</accession>
<feature type="transmembrane region" description="Helical" evidence="1">
    <location>
        <begin position="188"/>
        <end position="212"/>
    </location>
</feature>